<accession>A0A382DCC7</accession>
<keyword evidence="11" id="KW-0267">Excision nuclease</keyword>
<evidence type="ECO:0000256" key="12">
    <source>
        <dbReference type="ARBA" id="ARBA00023125"/>
    </source>
</evidence>
<dbReference type="Gene3D" id="1.20.1580.10">
    <property type="entry name" value="ABC transporter ATPase like domain"/>
    <property type="match status" value="2"/>
</dbReference>
<keyword evidence="12" id="KW-0238">DNA-binding</keyword>
<dbReference type="Gene3D" id="1.10.8.280">
    <property type="entry name" value="ABC transporter ATPase domain-like"/>
    <property type="match status" value="1"/>
</dbReference>
<dbReference type="GO" id="GO:0008270">
    <property type="term" value="F:zinc ion binding"/>
    <property type="evidence" value="ECO:0007669"/>
    <property type="project" value="UniProtKB-KW"/>
</dbReference>
<dbReference type="InterPro" id="IPR027417">
    <property type="entry name" value="P-loop_NTPase"/>
</dbReference>
<feature type="non-terminal residue" evidence="15">
    <location>
        <position position="1"/>
    </location>
</feature>
<dbReference type="NCBIfam" id="TIGR00630">
    <property type="entry name" value="uvra"/>
    <property type="match status" value="1"/>
</dbReference>
<evidence type="ECO:0000256" key="3">
    <source>
        <dbReference type="ARBA" id="ARBA00022723"/>
    </source>
</evidence>
<keyword evidence="3" id="KW-0479">Metal-binding</keyword>
<keyword evidence="13" id="KW-0234">DNA repair</keyword>
<dbReference type="InterPro" id="IPR003439">
    <property type="entry name" value="ABC_transporter-like_ATP-bd"/>
</dbReference>
<dbReference type="PANTHER" id="PTHR43152">
    <property type="entry name" value="UVRABC SYSTEM PROTEIN A"/>
    <property type="match status" value="1"/>
</dbReference>
<dbReference type="Gene3D" id="3.40.50.300">
    <property type="entry name" value="P-loop containing nucleotide triphosphate hydrolases"/>
    <property type="match status" value="3"/>
</dbReference>
<dbReference type="SUPFAM" id="SSF52540">
    <property type="entry name" value="P-loop containing nucleoside triphosphate hydrolases"/>
    <property type="match status" value="3"/>
</dbReference>
<dbReference type="GO" id="GO:0016887">
    <property type="term" value="F:ATP hydrolysis activity"/>
    <property type="evidence" value="ECO:0007669"/>
    <property type="project" value="InterPro"/>
</dbReference>
<sequence>RELGQYVRTERCSTCDGGRLRREALGVLIDDQTLPELTSLPIEESRRFFHDLRLTDEKAIIAEDALKEIRGRLDLLNDIGLGYLTLDRGAHTLSGGESQRIRLASQIGSGLVGVLYILDEPSIGLHHRDNQRLLDTLRRLRDVGNTVIIVEHDEDTMRQADVLVDFGPGAGDRGGHIVIHGAPDDVAAQKESLTGRYLAGDDQIAIPAARREAKDQWLTVKGARHNNLRNIDVRIPLGVLSCVTGVSGSGKSSLVNDILFKQLDNDLHRAQTEPGDHDAIEGIEQLDKVIRIDQRPIGRTPRSNPATYTDLFTPVRQLFAQLPESRLRGYAPGRFSFNVKGGRCEACDGNGSILVEMEFLADVWVTCEACGGQRFDRETLSVKFRDHSIAEVLDLEVDEALKLFENVPHIHRVLETLHDVGLGYIKLGQPAPTLSGGEAQRVKLSKELCRKSTGRTMYLLDEPTTGLHFADIDKLLAILHRLADGGNTVVVIEHNMDVIKTADWLIDMGPEGGAAGGLEIASGTPEQMAEVSDSHTGRILAELFNGKRRSKRSGKKKSTSNGDVGLKEIEIVGARMHNLKDVDIRIPRDKMTVVSGVSGSGKSTLAF</sequence>
<evidence type="ECO:0000256" key="6">
    <source>
        <dbReference type="ARBA" id="ARBA00022763"/>
    </source>
</evidence>
<dbReference type="GO" id="GO:0005737">
    <property type="term" value="C:cytoplasm"/>
    <property type="evidence" value="ECO:0007669"/>
    <property type="project" value="UniProtKB-SubCell"/>
</dbReference>
<dbReference type="GO" id="GO:0004518">
    <property type="term" value="F:nuclease activity"/>
    <property type="evidence" value="ECO:0007669"/>
    <property type="project" value="UniProtKB-KW"/>
</dbReference>
<keyword evidence="8" id="KW-0863">Zinc-finger</keyword>
<reference evidence="15" key="1">
    <citation type="submission" date="2018-05" db="EMBL/GenBank/DDBJ databases">
        <authorList>
            <person name="Lanie J.A."/>
            <person name="Ng W.-L."/>
            <person name="Kazmierczak K.M."/>
            <person name="Andrzejewski T.M."/>
            <person name="Davidsen T.M."/>
            <person name="Wayne K.J."/>
            <person name="Tettelin H."/>
            <person name="Glass J.I."/>
            <person name="Rusch D."/>
            <person name="Podicherti R."/>
            <person name="Tsui H.-C.T."/>
            <person name="Winkler M.E."/>
        </authorList>
    </citation>
    <scope>NUCLEOTIDE SEQUENCE</scope>
</reference>
<dbReference type="EMBL" id="UINC01038625">
    <property type="protein sequence ID" value="SVB35915.1"/>
    <property type="molecule type" value="Genomic_DNA"/>
</dbReference>
<dbReference type="PANTHER" id="PTHR43152:SF3">
    <property type="entry name" value="UVRABC SYSTEM PROTEIN A"/>
    <property type="match status" value="1"/>
</dbReference>
<evidence type="ECO:0000256" key="7">
    <source>
        <dbReference type="ARBA" id="ARBA00022769"/>
    </source>
</evidence>
<keyword evidence="10" id="KW-0067">ATP-binding</keyword>
<evidence type="ECO:0000256" key="1">
    <source>
        <dbReference type="ARBA" id="ARBA00004496"/>
    </source>
</evidence>
<evidence type="ECO:0000256" key="11">
    <source>
        <dbReference type="ARBA" id="ARBA00022881"/>
    </source>
</evidence>
<keyword evidence="5" id="KW-0547">Nucleotide-binding</keyword>
<evidence type="ECO:0000256" key="9">
    <source>
        <dbReference type="ARBA" id="ARBA00022833"/>
    </source>
</evidence>
<evidence type="ECO:0000256" key="5">
    <source>
        <dbReference type="ARBA" id="ARBA00022741"/>
    </source>
</evidence>
<keyword evidence="9" id="KW-0862">Zinc</keyword>
<feature type="non-terminal residue" evidence="15">
    <location>
        <position position="607"/>
    </location>
</feature>
<evidence type="ECO:0000256" key="4">
    <source>
        <dbReference type="ARBA" id="ARBA00022737"/>
    </source>
</evidence>
<evidence type="ECO:0000259" key="14">
    <source>
        <dbReference type="PROSITE" id="PS50893"/>
    </source>
</evidence>
<dbReference type="AlphaFoldDB" id="A0A382DCC7"/>
<feature type="domain" description="ABC transporter" evidence="14">
    <location>
        <begin position="213"/>
        <end position="541"/>
    </location>
</feature>
<evidence type="ECO:0000313" key="15">
    <source>
        <dbReference type="EMBL" id="SVB35915.1"/>
    </source>
</evidence>
<dbReference type="GO" id="GO:0005524">
    <property type="term" value="F:ATP binding"/>
    <property type="evidence" value="ECO:0007669"/>
    <property type="project" value="UniProtKB-KW"/>
</dbReference>
<gene>
    <name evidence="15" type="ORF">METZ01_LOCUS188769</name>
</gene>
<dbReference type="FunFam" id="3.40.50.300:FF:000272">
    <property type="entry name" value="UvrABC system protein A"/>
    <property type="match status" value="1"/>
</dbReference>
<dbReference type="InterPro" id="IPR004602">
    <property type="entry name" value="UvrA"/>
</dbReference>
<name>A0A382DCC7_9ZZZZ</name>
<evidence type="ECO:0000256" key="8">
    <source>
        <dbReference type="ARBA" id="ARBA00022771"/>
    </source>
</evidence>
<protein>
    <recommendedName>
        <fullName evidence="14">ABC transporter domain-containing protein</fullName>
    </recommendedName>
</protein>
<dbReference type="CDD" id="cd03271">
    <property type="entry name" value="ABC_UvrA_II"/>
    <property type="match status" value="1"/>
</dbReference>
<evidence type="ECO:0000256" key="13">
    <source>
        <dbReference type="ARBA" id="ARBA00023204"/>
    </source>
</evidence>
<evidence type="ECO:0000256" key="2">
    <source>
        <dbReference type="ARBA" id="ARBA00022490"/>
    </source>
</evidence>
<comment type="subcellular location">
    <subcellularLocation>
        <location evidence="1">Cytoplasm</location>
    </subcellularLocation>
</comment>
<evidence type="ECO:0000256" key="10">
    <source>
        <dbReference type="ARBA" id="ARBA00022840"/>
    </source>
</evidence>
<dbReference type="GO" id="GO:0009380">
    <property type="term" value="C:excinuclease repair complex"/>
    <property type="evidence" value="ECO:0007669"/>
    <property type="project" value="InterPro"/>
</dbReference>
<proteinExistence type="predicted"/>
<keyword evidence="6" id="KW-0227">DNA damage</keyword>
<keyword evidence="4" id="KW-0677">Repeat</keyword>
<dbReference type="GO" id="GO:0006289">
    <property type="term" value="P:nucleotide-excision repair"/>
    <property type="evidence" value="ECO:0007669"/>
    <property type="project" value="InterPro"/>
</dbReference>
<dbReference type="GO" id="GO:0003677">
    <property type="term" value="F:DNA binding"/>
    <property type="evidence" value="ECO:0007669"/>
    <property type="project" value="UniProtKB-KW"/>
</dbReference>
<dbReference type="InterPro" id="IPR017871">
    <property type="entry name" value="ABC_transporter-like_CS"/>
</dbReference>
<keyword evidence="7" id="KW-0228">DNA excision</keyword>
<dbReference type="PROSITE" id="PS50893">
    <property type="entry name" value="ABC_TRANSPORTER_2"/>
    <property type="match status" value="1"/>
</dbReference>
<dbReference type="PROSITE" id="PS00211">
    <property type="entry name" value="ABC_TRANSPORTER_1"/>
    <property type="match status" value="1"/>
</dbReference>
<organism evidence="15">
    <name type="scientific">marine metagenome</name>
    <dbReference type="NCBI Taxonomy" id="408172"/>
    <lineage>
        <taxon>unclassified sequences</taxon>
        <taxon>metagenomes</taxon>
        <taxon>ecological metagenomes</taxon>
    </lineage>
</organism>
<keyword evidence="2" id="KW-0963">Cytoplasm</keyword>